<feature type="compositionally biased region" description="Basic and acidic residues" evidence="1">
    <location>
        <begin position="155"/>
        <end position="165"/>
    </location>
</feature>
<evidence type="ECO:0000313" key="2">
    <source>
        <dbReference type="Proteomes" id="UP000694941"/>
    </source>
</evidence>
<feature type="compositionally biased region" description="Basic and acidic residues" evidence="1">
    <location>
        <begin position="194"/>
        <end position="205"/>
    </location>
</feature>
<name>A0ABM1T516_LIMPO</name>
<reference evidence="3" key="1">
    <citation type="submission" date="2025-08" db="UniProtKB">
        <authorList>
            <consortium name="RefSeq"/>
        </authorList>
    </citation>
    <scope>IDENTIFICATION</scope>
    <source>
        <tissue evidence="3">Muscle</tissue>
    </source>
</reference>
<accession>A0ABM1T516</accession>
<evidence type="ECO:0000256" key="1">
    <source>
        <dbReference type="SAM" id="MobiDB-lite"/>
    </source>
</evidence>
<evidence type="ECO:0000313" key="3">
    <source>
        <dbReference type="RefSeq" id="XP_022250972.1"/>
    </source>
</evidence>
<dbReference type="GeneID" id="106467132"/>
<keyword evidence="2" id="KW-1185">Reference proteome</keyword>
<feature type="region of interest" description="Disordered" evidence="1">
    <location>
        <begin position="148"/>
        <end position="205"/>
    </location>
</feature>
<dbReference type="RefSeq" id="XP_022250972.1">
    <property type="nucleotide sequence ID" value="XM_022395264.1"/>
</dbReference>
<dbReference type="Proteomes" id="UP000694941">
    <property type="component" value="Unplaced"/>
</dbReference>
<protein>
    <submittedName>
        <fullName evidence="3">Uncharacterized protein LOC106467132 isoform X1</fullName>
    </submittedName>
</protein>
<feature type="compositionally biased region" description="Polar residues" evidence="1">
    <location>
        <begin position="166"/>
        <end position="193"/>
    </location>
</feature>
<sequence>MHHTNTGTYRSFLTSLSKLKAGKKSKNTKTQEIEIRTEDAESVKDEKTTGKRHLPSLLERAVKFEEREDKQPVQCDSEISSNVKKEKKVLFKMDGTVPPKCSNIFTSNNVIITSREEEEEVNNLTQQNPIQKLNSRYSCPPAVPLKISSAQPSKVSDKNTNEKKSVNSFDSNVTPNSIVENTKQTQNSTSSKVENSEKVNSHGPKDCSSEDAYIWKDMTFLFADLAFRTHWLLREITKHLERQNDLLRNELKKARLENTKEHCYVDSHKLDMLECRLKTLEKLIESQGKPKIHCLKISEAKTKGDSNFNASSVSTAQKHYAPSCKEEKLALLKLVIDGLIPRMQRLEEWHRNSSLVFYGVSGDSEETPTSSADRVAQVLKKALGLQVGTSGICSAFRRSCGPVDRNGSCPIEVHFSTPKLRDVVLLKAYKLQTFNISVSPPTTSQATLQDQELKKLISVDNLLTP</sequence>
<proteinExistence type="predicted"/>
<gene>
    <name evidence="3" type="primary">LOC106467132</name>
</gene>
<organism evidence="2 3">
    <name type="scientific">Limulus polyphemus</name>
    <name type="common">Atlantic horseshoe crab</name>
    <dbReference type="NCBI Taxonomy" id="6850"/>
    <lineage>
        <taxon>Eukaryota</taxon>
        <taxon>Metazoa</taxon>
        <taxon>Ecdysozoa</taxon>
        <taxon>Arthropoda</taxon>
        <taxon>Chelicerata</taxon>
        <taxon>Merostomata</taxon>
        <taxon>Xiphosura</taxon>
        <taxon>Limulidae</taxon>
        <taxon>Limulus</taxon>
    </lineage>
</organism>